<feature type="domain" description="DUF7088" evidence="4">
    <location>
        <begin position="288"/>
        <end position="387"/>
    </location>
</feature>
<feature type="transmembrane region" description="Helical" evidence="2">
    <location>
        <begin position="854"/>
        <end position="876"/>
    </location>
</feature>
<evidence type="ECO:0000313" key="5">
    <source>
        <dbReference type="EMBL" id="QJR98253.1"/>
    </source>
</evidence>
<keyword evidence="2" id="KW-0472">Membrane</keyword>
<dbReference type="AlphaFoldDB" id="A0A6M4NMQ8"/>
<feature type="transmembrane region" description="Helical" evidence="2">
    <location>
        <begin position="95"/>
        <end position="119"/>
    </location>
</feature>
<proteinExistence type="predicted"/>
<feature type="transmembrane region" description="Helical" evidence="2">
    <location>
        <begin position="12"/>
        <end position="38"/>
    </location>
</feature>
<feature type="transmembrane region" description="Helical" evidence="2">
    <location>
        <begin position="58"/>
        <end position="74"/>
    </location>
</feature>
<keyword evidence="2" id="KW-0812">Transmembrane</keyword>
<feature type="transmembrane region" description="Helical" evidence="2">
    <location>
        <begin position="131"/>
        <end position="149"/>
    </location>
</feature>
<feature type="domain" description="ABC-type uncharacterised transport system" evidence="3">
    <location>
        <begin position="424"/>
        <end position="704"/>
    </location>
</feature>
<feature type="transmembrane region" description="Helical" evidence="2">
    <location>
        <begin position="219"/>
        <end position="240"/>
    </location>
</feature>
<keyword evidence="2" id="KW-1133">Transmembrane helix</keyword>
<sequence>MKKLLAVTKNELLRYFISPLAYVYLVAFLVLNASFAIYFGHFIERGIADLTPMFGFQPWLYLLFIPGISMRLWAEEFRNKTVVQIVTMPVSITALVWGKFFASWLFVLVALLLTFPFWITVNYLGNPDNAVIVLSYFGSWLLAGCMLSVSQTMSALTKNQVVALVLSVVANFLFFVSGIEYVLGFFRLIAPAFVVDMVASFSFLTHFGQVTGGLLEIRYLVFALSVIVLFNVVTVLIVSFKTSGTSRWLKSTQPGYYAVIFILLLFGFAGLNLTANRLLRTWQYDFTEEKIYTLTPSSEKILSEIPEKITAKFYYSPILGQRNPEIRIMYDRIRLLLQRLQNLQPDKFSYRIYNPEPLSESEDAAIAFGLQPLPLIDLNQNGFMGIVFADATDKTQIIPFFPAERQAFLEQDIIENIYQLLHKRKVVGVISGLPVMETNQDLGYVSPQWNIISEIGRFYEIMTVSKPEDLPKIDVLLMIHPQNLSDEMVNEIKRYSKQGGKTLVLADTAAEAPRIFSSRNIEFYPSDFNGLDKFWGFKMYNELVVADLDNSITVDATKNYSTNPVFTQDVLQFVLPSASMNPDYEMTSNLQSILFASVSLLVPDGYNSDFIPLMVGAPNSGIMPSSVVYDSLNPRELLNMFKPANKLKVMAALLKSKNRYLPFEVIVVADTDFIYDTFWSKSQTILENNYFVPIYDNGNFVLNALDYLSGDTSLIELRGRTQKIRLFEDMESLRKQNLRDFQIKENEIFNRINQTKSALNEITAKRNFEERENFTPDELALIAGTRQNLQKLLTELSQIRADMHRNLNDKALAIKVLNICLVPFFILLLIVLYGGGKRNQQHRAALRFAINREFKWVCVVVSLLAAAGIFSVYVAGRGDWSEFENKKVFADLTENLGSIDHISFATQGKKLDFYLKSGEWIMDGYPCLAVYQERIRKFLATVAEMTYYEKKSDRLENLAAFGLKPVDNGESEGMKVVLSGKDGVSAEFLLGKYDMDIGRGGRAAYIRFDNSFQVWMVRADFIDVSPNPQSWSYSSLWNLRFGRLKGFDENNNLNRTAVLVKELLNTEFVGQSNENPQGKNVMTLKLHAEDDVEAEIDFIEKDKEIYVHYRFNATLNQTHLQKFAKIADKCYYRIEPNRYREIKNVAFTAKSR</sequence>
<accession>A0A6M4NMQ8</accession>
<feature type="transmembrane region" description="Helical" evidence="2">
    <location>
        <begin position="812"/>
        <end position="834"/>
    </location>
</feature>
<feature type="transmembrane region" description="Helical" evidence="2">
    <location>
        <begin position="255"/>
        <end position="275"/>
    </location>
</feature>
<evidence type="ECO:0000259" key="4">
    <source>
        <dbReference type="Pfam" id="PF23357"/>
    </source>
</evidence>
<evidence type="ECO:0000256" key="1">
    <source>
        <dbReference type="SAM" id="Coils"/>
    </source>
</evidence>
<dbReference type="EMBL" id="MN990729">
    <property type="protein sequence ID" value="QJR98253.1"/>
    <property type="molecule type" value="Genomic_DNA"/>
</dbReference>
<dbReference type="Pfam" id="PF09822">
    <property type="entry name" value="ABC_transp_aux"/>
    <property type="match status" value="1"/>
</dbReference>
<keyword evidence="1" id="KW-0175">Coiled coil</keyword>
<feature type="transmembrane region" description="Helical" evidence="2">
    <location>
        <begin position="161"/>
        <end position="179"/>
    </location>
</feature>
<organism evidence="5">
    <name type="scientific">uncultured Alphaproteobacteria bacterium</name>
    <dbReference type="NCBI Taxonomy" id="91750"/>
    <lineage>
        <taxon>Bacteria</taxon>
        <taxon>Pseudomonadati</taxon>
        <taxon>Pseudomonadota</taxon>
        <taxon>Alphaproteobacteria</taxon>
        <taxon>environmental samples</taxon>
    </lineage>
</organism>
<dbReference type="InterPro" id="IPR019196">
    <property type="entry name" value="ABC_transp_unknown"/>
</dbReference>
<evidence type="ECO:0000259" key="3">
    <source>
        <dbReference type="Pfam" id="PF09822"/>
    </source>
</evidence>
<name>A0A6M4NMQ8_9PROT</name>
<gene>
    <name evidence="5" type="ORF">PlAlph_2580</name>
</gene>
<protein>
    <submittedName>
        <fullName evidence="5">Uncharacterized protein</fullName>
    </submittedName>
</protein>
<dbReference type="Pfam" id="PF23357">
    <property type="entry name" value="DUF7088"/>
    <property type="match status" value="1"/>
</dbReference>
<evidence type="ECO:0000256" key="2">
    <source>
        <dbReference type="SAM" id="Phobius"/>
    </source>
</evidence>
<dbReference type="InterPro" id="IPR055396">
    <property type="entry name" value="DUF7088"/>
</dbReference>
<feature type="coiled-coil region" evidence="1">
    <location>
        <begin position="752"/>
        <end position="802"/>
    </location>
</feature>
<reference evidence="5" key="1">
    <citation type="submission" date="2020-01" db="EMBL/GenBank/DDBJ databases">
        <title>Gastrointestinal microbiota of LL stock colony Peromyscus leucopus.</title>
        <authorList>
            <person name="Milovic A."/>
            <person name="Bassam K."/>
            <person name="Keay E."/>
            <person name="Barbour A.G."/>
        </authorList>
    </citation>
    <scope>NUCLEOTIDE SEQUENCE</scope>
    <source>
        <strain evidence="5">LL90</strain>
    </source>
</reference>